<name>A0ABR3JMN3_9AGAR</name>
<proteinExistence type="predicted"/>
<protein>
    <submittedName>
        <fullName evidence="2">Uncharacterized protein</fullName>
    </submittedName>
</protein>
<keyword evidence="1" id="KW-1133">Transmembrane helix</keyword>
<feature type="transmembrane region" description="Helical" evidence="1">
    <location>
        <begin position="21"/>
        <end position="41"/>
    </location>
</feature>
<gene>
    <name evidence="2" type="ORF">HGRIS_002902</name>
</gene>
<keyword evidence="1" id="KW-0812">Transmembrane</keyword>
<organism evidence="2 3">
    <name type="scientific">Hohenbuehelia grisea</name>
    <dbReference type="NCBI Taxonomy" id="104357"/>
    <lineage>
        <taxon>Eukaryota</taxon>
        <taxon>Fungi</taxon>
        <taxon>Dikarya</taxon>
        <taxon>Basidiomycota</taxon>
        <taxon>Agaricomycotina</taxon>
        <taxon>Agaricomycetes</taxon>
        <taxon>Agaricomycetidae</taxon>
        <taxon>Agaricales</taxon>
        <taxon>Pleurotineae</taxon>
        <taxon>Pleurotaceae</taxon>
        <taxon>Hohenbuehelia</taxon>
    </lineage>
</organism>
<evidence type="ECO:0000256" key="1">
    <source>
        <dbReference type="SAM" id="Phobius"/>
    </source>
</evidence>
<keyword evidence="1" id="KW-0472">Membrane</keyword>
<reference evidence="3" key="1">
    <citation type="submission" date="2024-06" db="EMBL/GenBank/DDBJ databases">
        <title>Multi-omics analyses provide insights into the biosynthesis of the anticancer antibiotic pleurotin in Hohenbuehelia grisea.</title>
        <authorList>
            <person name="Weaver J.A."/>
            <person name="Alberti F."/>
        </authorList>
    </citation>
    <scope>NUCLEOTIDE SEQUENCE [LARGE SCALE GENOMIC DNA]</scope>
    <source>
        <strain evidence="3">T-177</strain>
    </source>
</reference>
<comment type="caution">
    <text evidence="2">The sequence shown here is derived from an EMBL/GenBank/DDBJ whole genome shotgun (WGS) entry which is preliminary data.</text>
</comment>
<feature type="transmembrane region" description="Helical" evidence="1">
    <location>
        <begin position="47"/>
        <end position="64"/>
    </location>
</feature>
<dbReference type="EMBL" id="JASNQZ010000006">
    <property type="protein sequence ID" value="KAL0956782.1"/>
    <property type="molecule type" value="Genomic_DNA"/>
</dbReference>
<keyword evidence="3" id="KW-1185">Reference proteome</keyword>
<evidence type="ECO:0000313" key="3">
    <source>
        <dbReference type="Proteomes" id="UP001556367"/>
    </source>
</evidence>
<sequence>MRRIKLARKRTTFTTFRRFGHTIIAHGLHTIFSLAGPVAFHFPSFQAFPRVASSVSLLILIVIFKHTERSSDIEAPFSGLVALSCHLGTSKSSRCLYGAFKPSQMHVITNVPCWHDYDSHIVASCNNNSGLQKLRML</sequence>
<evidence type="ECO:0000313" key="2">
    <source>
        <dbReference type="EMBL" id="KAL0956782.1"/>
    </source>
</evidence>
<dbReference type="Proteomes" id="UP001556367">
    <property type="component" value="Unassembled WGS sequence"/>
</dbReference>
<accession>A0ABR3JMN3</accession>